<dbReference type="InterPro" id="IPR006652">
    <property type="entry name" value="Kelch_1"/>
</dbReference>
<protein>
    <submittedName>
        <fullName evidence="1">Uncharacterized protein</fullName>
    </submittedName>
</protein>
<dbReference type="Gramene" id="AUR62011618-RA">
    <property type="protein sequence ID" value="AUR62011618-RA:cds"/>
    <property type="gene ID" value="AUR62011618"/>
</dbReference>
<reference evidence="1" key="2">
    <citation type="submission" date="2021-03" db="UniProtKB">
        <authorList>
            <consortium name="EnsemblPlants"/>
        </authorList>
    </citation>
    <scope>IDENTIFICATION</scope>
</reference>
<name>A0A803LEL2_CHEQI</name>
<dbReference type="GO" id="GO:2000762">
    <property type="term" value="P:regulation of phenylpropanoid metabolic process"/>
    <property type="evidence" value="ECO:0007669"/>
    <property type="project" value="InterPro"/>
</dbReference>
<dbReference type="SMART" id="SM00612">
    <property type="entry name" value="Kelch"/>
    <property type="match status" value="2"/>
</dbReference>
<dbReference type="InterPro" id="IPR015915">
    <property type="entry name" value="Kelch-typ_b-propeller"/>
</dbReference>
<dbReference type="Proteomes" id="UP000596660">
    <property type="component" value="Unplaced"/>
</dbReference>
<dbReference type="InterPro" id="IPR044595">
    <property type="entry name" value="KMD1-4"/>
</dbReference>
<evidence type="ECO:0000313" key="1">
    <source>
        <dbReference type="EnsemblPlants" id="AUR62011618-RA:cds"/>
    </source>
</evidence>
<dbReference type="KEGG" id="cqi:110698742"/>
<dbReference type="GO" id="GO:0080037">
    <property type="term" value="P:negative regulation of cytokinin-activated signaling pathway"/>
    <property type="evidence" value="ECO:0007669"/>
    <property type="project" value="InterPro"/>
</dbReference>
<organism evidence="1 2">
    <name type="scientific">Chenopodium quinoa</name>
    <name type="common">Quinoa</name>
    <dbReference type="NCBI Taxonomy" id="63459"/>
    <lineage>
        <taxon>Eukaryota</taxon>
        <taxon>Viridiplantae</taxon>
        <taxon>Streptophyta</taxon>
        <taxon>Embryophyta</taxon>
        <taxon>Tracheophyta</taxon>
        <taxon>Spermatophyta</taxon>
        <taxon>Magnoliopsida</taxon>
        <taxon>eudicotyledons</taxon>
        <taxon>Gunneridae</taxon>
        <taxon>Pentapetalae</taxon>
        <taxon>Caryophyllales</taxon>
        <taxon>Chenopodiaceae</taxon>
        <taxon>Chenopodioideae</taxon>
        <taxon>Atripliceae</taxon>
        <taxon>Chenopodium</taxon>
    </lineage>
</organism>
<dbReference type="SMR" id="A0A803LEL2"/>
<accession>A0A803LEL2</accession>
<dbReference type="CDD" id="cd22152">
    <property type="entry name" value="F-box_AtAFR-like"/>
    <property type="match status" value="1"/>
</dbReference>
<evidence type="ECO:0000313" key="2">
    <source>
        <dbReference type="Proteomes" id="UP000596660"/>
    </source>
</evidence>
<reference evidence="1" key="1">
    <citation type="journal article" date="2017" name="Nature">
        <title>The genome of Chenopodium quinoa.</title>
        <authorList>
            <person name="Jarvis D.E."/>
            <person name="Ho Y.S."/>
            <person name="Lightfoot D.J."/>
            <person name="Schmoeckel S.M."/>
            <person name="Li B."/>
            <person name="Borm T.J.A."/>
            <person name="Ohyanagi H."/>
            <person name="Mineta K."/>
            <person name="Michell C.T."/>
            <person name="Saber N."/>
            <person name="Kharbatia N.M."/>
            <person name="Rupper R.R."/>
            <person name="Sharp A.R."/>
            <person name="Dally N."/>
            <person name="Boughton B.A."/>
            <person name="Woo Y.H."/>
            <person name="Gao G."/>
            <person name="Schijlen E.G.W.M."/>
            <person name="Guo X."/>
            <person name="Momin A.A."/>
            <person name="Negrao S."/>
            <person name="Al-Babili S."/>
            <person name="Gehring C."/>
            <person name="Roessner U."/>
            <person name="Jung C."/>
            <person name="Murphy K."/>
            <person name="Arold S.T."/>
            <person name="Gojobori T."/>
            <person name="van der Linden C.G."/>
            <person name="van Loo E.N."/>
            <person name="Jellen E.N."/>
            <person name="Maughan P.J."/>
            <person name="Tester M."/>
        </authorList>
    </citation>
    <scope>NUCLEOTIDE SEQUENCE [LARGE SCALE GENOMIC DNA]</scope>
    <source>
        <strain evidence="1">cv. PI 614886</strain>
    </source>
</reference>
<dbReference type="PANTHER" id="PTHR46407">
    <property type="entry name" value="OS02G0208700 PROTEIN"/>
    <property type="match status" value="1"/>
</dbReference>
<gene>
    <name evidence="1" type="primary">LOC110698742</name>
</gene>
<dbReference type="OMA" id="STWQWDQ"/>
<keyword evidence="2" id="KW-1185">Reference proteome</keyword>
<dbReference type="SUPFAM" id="SSF117281">
    <property type="entry name" value="Kelch motif"/>
    <property type="match status" value="1"/>
</dbReference>
<sequence length="365" mass="40494">MDSIIPGLIDDLGRECLIRVPFYELPTATSVCRNWKYEISVPEFIRHRKAAGVVRSIIVLAQAQYEGPIQNSESAPAVKEHPSRPTYRLTVSEPEAGMWAQLPPIPGHPEGLPMFCGLIGSGSDLVIVGGWDPVTWKASNAVFMYSFLYGGWRKGADIPGVRRSFFGCAASDDGRTVLVAGGHDEDKNALSSAMLYYVEEDKWVSLPDMCRPRDECKVVFLRGRFHVISGYPTDMQGCFERSAEVFDWSTWQWGPVIEEFLEEGSSPGLCVAGPDGRLYSCIGRRSSDVAVYQGDKWQVVTEVPADVRSSQWLGSCGDKLVVIGSSKFGEPHSGYMLDLKNYKWTKLDMPTKFSGHVQCGFILEL</sequence>
<dbReference type="EnsemblPlants" id="AUR62011618-RA">
    <property type="protein sequence ID" value="AUR62011618-RA:cds"/>
    <property type="gene ID" value="AUR62011618"/>
</dbReference>
<dbReference type="PANTHER" id="PTHR46407:SF3">
    <property type="entry name" value="OS02G0208700 PROTEIN"/>
    <property type="match status" value="1"/>
</dbReference>
<dbReference type="RefSeq" id="XP_021731948.1">
    <property type="nucleotide sequence ID" value="XM_021876256.1"/>
</dbReference>
<dbReference type="GeneID" id="110698742"/>
<proteinExistence type="predicted"/>
<dbReference type="AlphaFoldDB" id="A0A803LEL2"/>
<dbReference type="OrthoDB" id="191037at2759"/>
<dbReference type="Pfam" id="PF01344">
    <property type="entry name" value="Kelch_1"/>
    <property type="match status" value="1"/>
</dbReference>
<dbReference type="Gene3D" id="2.120.10.80">
    <property type="entry name" value="Kelch-type beta propeller"/>
    <property type="match status" value="1"/>
</dbReference>